<dbReference type="EMBL" id="AMYB01000004">
    <property type="protein sequence ID" value="OAD02926.1"/>
    <property type="molecule type" value="Genomic_DNA"/>
</dbReference>
<protein>
    <submittedName>
        <fullName evidence="1">Uncharacterized protein</fullName>
    </submittedName>
</protein>
<comment type="caution">
    <text evidence="1">The sequence shown here is derived from an EMBL/GenBank/DDBJ whole genome shotgun (WGS) entry which is preliminary data.</text>
</comment>
<organism evidence="1 2">
    <name type="scientific">Mucor lusitanicus CBS 277.49</name>
    <dbReference type="NCBI Taxonomy" id="747725"/>
    <lineage>
        <taxon>Eukaryota</taxon>
        <taxon>Fungi</taxon>
        <taxon>Fungi incertae sedis</taxon>
        <taxon>Mucoromycota</taxon>
        <taxon>Mucoromycotina</taxon>
        <taxon>Mucoromycetes</taxon>
        <taxon>Mucorales</taxon>
        <taxon>Mucorineae</taxon>
        <taxon>Mucoraceae</taxon>
        <taxon>Mucor</taxon>
    </lineage>
</organism>
<sequence length="122" mass="13864">MPPMPSDVTSYLNQLQGLTSDLLFKKLQEDKFPMESDLEWIRLLYLSAFRLVRSDFFPITKQTEGDLLKRVWFIIDSCFDFGNINCTGGEKSSQASADTCNANRSISNPTRQSAGLYLLRQA</sequence>
<reference evidence="1 2" key="1">
    <citation type="submission" date="2015-06" db="EMBL/GenBank/DDBJ databases">
        <title>Expansion of signal transduction pathways in fungi by whole-genome duplication.</title>
        <authorList>
            <consortium name="DOE Joint Genome Institute"/>
            <person name="Corrochano L.M."/>
            <person name="Kuo A."/>
            <person name="Marcet-Houben M."/>
            <person name="Polaino S."/>
            <person name="Salamov A."/>
            <person name="Villalobos J.M."/>
            <person name="Alvarez M.I."/>
            <person name="Avalos J."/>
            <person name="Benito E.P."/>
            <person name="Benoit I."/>
            <person name="Burger G."/>
            <person name="Camino L.P."/>
            <person name="Canovas D."/>
            <person name="Cerda-Olmedo E."/>
            <person name="Cheng J.-F."/>
            <person name="Dominguez A."/>
            <person name="Elias M."/>
            <person name="Eslava A.P."/>
            <person name="Glaser F."/>
            <person name="Grimwood J."/>
            <person name="Gutierrez G."/>
            <person name="Heitman J."/>
            <person name="Henrissat B."/>
            <person name="Iturriaga E.A."/>
            <person name="Lang B.F."/>
            <person name="Lavin J.L."/>
            <person name="Lee S."/>
            <person name="Li W."/>
            <person name="Lindquist E."/>
            <person name="Lopez-Garcia S."/>
            <person name="Luque E.M."/>
            <person name="Marcos A.T."/>
            <person name="Martin J."/>
            <person name="Mccluskey K."/>
            <person name="Medina H.R."/>
            <person name="Miralles-Duran A."/>
            <person name="Miyazaki A."/>
            <person name="Munoz-Torres E."/>
            <person name="Oguiza J.A."/>
            <person name="Ohm R."/>
            <person name="Olmedo M."/>
            <person name="Orejas M."/>
            <person name="Ortiz-Castellanos L."/>
            <person name="Pisabarro A.G."/>
            <person name="Rodriguez-Romero J."/>
            <person name="Ruiz-Herrera J."/>
            <person name="Ruiz-Vazquez R."/>
            <person name="Sanz C."/>
            <person name="Schackwitz W."/>
            <person name="Schmutz J."/>
            <person name="Shahriari M."/>
            <person name="Shelest E."/>
            <person name="Silva-Franco F."/>
            <person name="Soanes D."/>
            <person name="Syed K."/>
            <person name="Tagua V.G."/>
            <person name="Talbot N.J."/>
            <person name="Thon M."/>
            <person name="De Vries R.P."/>
            <person name="Wiebenga A."/>
            <person name="Yadav J.S."/>
            <person name="Braun E.L."/>
            <person name="Baker S."/>
            <person name="Garre V."/>
            <person name="Horwitz B."/>
            <person name="Torres-Martinez S."/>
            <person name="Idnurm A."/>
            <person name="Herrera-Estrella A."/>
            <person name="Gabaldon T."/>
            <person name="Grigoriev I.V."/>
        </authorList>
    </citation>
    <scope>NUCLEOTIDE SEQUENCE [LARGE SCALE GENOMIC DNA]</scope>
    <source>
        <strain evidence="1 2">CBS 277.49</strain>
    </source>
</reference>
<evidence type="ECO:0000313" key="1">
    <source>
        <dbReference type="EMBL" id="OAD02926.1"/>
    </source>
</evidence>
<dbReference type="AlphaFoldDB" id="A0A168KYM6"/>
<dbReference type="OrthoDB" id="2289950at2759"/>
<gene>
    <name evidence="1" type="ORF">MUCCIDRAFT_156012</name>
</gene>
<keyword evidence="2" id="KW-1185">Reference proteome</keyword>
<evidence type="ECO:0000313" key="2">
    <source>
        <dbReference type="Proteomes" id="UP000077051"/>
    </source>
</evidence>
<proteinExistence type="predicted"/>
<dbReference type="Proteomes" id="UP000077051">
    <property type="component" value="Unassembled WGS sequence"/>
</dbReference>
<dbReference type="VEuPathDB" id="FungiDB:MUCCIDRAFT_156012"/>
<name>A0A168KYM6_MUCCL</name>
<accession>A0A168KYM6</accession>